<dbReference type="PROSITE" id="PS51352">
    <property type="entry name" value="THIOREDOXIN_2"/>
    <property type="match status" value="1"/>
</dbReference>
<comment type="caution">
    <text evidence="7">The sequence shown here is derived from an EMBL/GenBank/DDBJ whole genome shotgun (WGS) entry which is preliminary data.</text>
</comment>
<name>A0A255ZU28_9FLAO</name>
<dbReference type="CDD" id="cd02966">
    <property type="entry name" value="TlpA_like_family"/>
    <property type="match status" value="1"/>
</dbReference>
<dbReference type="Gene3D" id="3.40.30.10">
    <property type="entry name" value="Glutaredoxin"/>
    <property type="match status" value="1"/>
</dbReference>
<dbReference type="GO" id="GO:0030313">
    <property type="term" value="C:cell envelope"/>
    <property type="evidence" value="ECO:0007669"/>
    <property type="project" value="UniProtKB-SubCell"/>
</dbReference>
<dbReference type="EMBL" id="NOXX01000190">
    <property type="protein sequence ID" value="OYQ44424.1"/>
    <property type="molecule type" value="Genomic_DNA"/>
</dbReference>
<dbReference type="InterPro" id="IPR012336">
    <property type="entry name" value="Thioredoxin-like_fold"/>
</dbReference>
<evidence type="ECO:0000313" key="7">
    <source>
        <dbReference type="EMBL" id="OYQ44424.1"/>
    </source>
</evidence>
<reference evidence="7 8" key="1">
    <citation type="submission" date="2017-07" db="EMBL/GenBank/DDBJ databases">
        <title>Flavobacterium cyanobacteriorum sp. nov., isolated from cyanobacterial aggregates in a eutrophic lake.</title>
        <authorList>
            <person name="Cai H."/>
        </authorList>
    </citation>
    <scope>NUCLEOTIDE SEQUENCE [LARGE SCALE GENOMIC DNA]</scope>
    <source>
        <strain evidence="7 8">TH167</strain>
    </source>
</reference>
<feature type="chain" id="PRO_5013078462" evidence="5">
    <location>
        <begin position="23"/>
        <end position="166"/>
    </location>
</feature>
<evidence type="ECO:0000259" key="6">
    <source>
        <dbReference type="PROSITE" id="PS51352"/>
    </source>
</evidence>
<evidence type="ECO:0000256" key="3">
    <source>
        <dbReference type="ARBA" id="ARBA00023157"/>
    </source>
</evidence>
<dbReference type="PANTHER" id="PTHR42852">
    <property type="entry name" value="THIOL:DISULFIDE INTERCHANGE PROTEIN DSBE"/>
    <property type="match status" value="1"/>
</dbReference>
<keyword evidence="5" id="KW-0732">Signal</keyword>
<evidence type="ECO:0000256" key="2">
    <source>
        <dbReference type="ARBA" id="ARBA00022748"/>
    </source>
</evidence>
<keyword evidence="8" id="KW-1185">Reference proteome</keyword>
<dbReference type="AlphaFoldDB" id="A0A255ZU28"/>
<keyword evidence="2" id="KW-0201">Cytochrome c-type biogenesis</keyword>
<dbReference type="PROSITE" id="PS51257">
    <property type="entry name" value="PROKAR_LIPOPROTEIN"/>
    <property type="match status" value="1"/>
</dbReference>
<evidence type="ECO:0000313" key="8">
    <source>
        <dbReference type="Proteomes" id="UP000216035"/>
    </source>
</evidence>
<organism evidence="7 8">
    <name type="scientific">Flavobacterium aurantiibacter</name>
    <dbReference type="NCBI Taxonomy" id="2023067"/>
    <lineage>
        <taxon>Bacteria</taxon>
        <taxon>Pseudomonadati</taxon>
        <taxon>Bacteroidota</taxon>
        <taxon>Flavobacteriia</taxon>
        <taxon>Flavobacteriales</taxon>
        <taxon>Flavobacteriaceae</taxon>
        <taxon>Flavobacterium</taxon>
    </lineage>
</organism>
<gene>
    <name evidence="7" type="ORF">CHX27_07415</name>
</gene>
<dbReference type="GO" id="GO:0017004">
    <property type="term" value="P:cytochrome complex assembly"/>
    <property type="evidence" value="ECO:0007669"/>
    <property type="project" value="UniProtKB-KW"/>
</dbReference>
<evidence type="ECO:0000256" key="1">
    <source>
        <dbReference type="ARBA" id="ARBA00004196"/>
    </source>
</evidence>
<proteinExistence type="predicted"/>
<keyword evidence="3" id="KW-1015">Disulfide bond</keyword>
<protein>
    <submittedName>
        <fullName evidence="7">Alkyl hydroperoxide reductase</fullName>
    </submittedName>
</protein>
<dbReference type="OrthoDB" id="1098640at2"/>
<feature type="signal peptide" evidence="5">
    <location>
        <begin position="1"/>
        <end position="22"/>
    </location>
</feature>
<dbReference type="InterPro" id="IPR050553">
    <property type="entry name" value="Thioredoxin_ResA/DsbE_sf"/>
</dbReference>
<dbReference type="InterPro" id="IPR036249">
    <property type="entry name" value="Thioredoxin-like_sf"/>
</dbReference>
<dbReference type="RefSeq" id="WP_094486129.1">
    <property type="nucleotide sequence ID" value="NZ_NOXX01000190.1"/>
</dbReference>
<dbReference type="PANTHER" id="PTHR42852:SF6">
    <property type="entry name" value="THIOL:DISULFIDE INTERCHANGE PROTEIN DSBE"/>
    <property type="match status" value="1"/>
</dbReference>
<dbReference type="Pfam" id="PF13905">
    <property type="entry name" value="Thioredoxin_8"/>
    <property type="match status" value="1"/>
</dbReference>
<keyword evidence="4" id="KW-0676">Redox-active center</keyword>
<dbReference type="InterPro" id="IPR013766">
    <property type="entry name" value="Thioredoxin_domain"/>
</dbReference>
<dbReference type="SUPFAM" id="SSF52833">
    <property type="entry name" value="Thioredoxin-like"/>
    <property type="match status" value="1"/>
</dbReference>
<comment type="subcellular location">
    <subcellularLocation>
        <location evidence="1">Cell envelope</location>
    </subcellularLocation>
</comment>
<accession>A0A255ZU28</accession>
<evidence type="ECO:0000256" key="5">
    <source>
        <dbReference type="SAM" id="SignalP"/>
    </source>
</evidence>
<sequence length="166" mass="18994">MKKFIPSILLLLFITACGNAQRTNFKEEALKITLKTENNTDIAFKDVLNRAKGKVTVIECWASWCSDCVKAMPDLKKMQAAHPDVNFVFISFDKSLEKWLDGIARHELKGSQYWSPEGMKGIFGQALDIDWIPRYIIIDKDGKIITYRAIEKDFEAMNNTLTKLKS</sequence>
<feature type="domain" description="Thioredoxin" evidence="6">
    <location>
        <begin position="23"/>
        <end position="166"/>
    </location>
</feature>
<dbReference type="Proteomes" id="UP000216035">
    <property type="component" value="Unassembled WGS sequence"/>
</dbReference>
<evidence type="ECO:0000256" key="4">
    <source>
        <dbReference type="ARBA" id="ARBA00023284"/>
    </source>
</evidence>